<comment type="caution">
    <text evidence="2">The sequence shown here is derived from an EMBL/GenBank/DDBJ whole genome shotgun (WGS) entry which is preliminary data.</text>
</comment>
<proteinExistence type="predicted"/>
<accession>A0A0F8Z858</accession>
<organism evidence="2">
    <name type="scientific">marine sediment metagenome</name>
    <dbReference type="NCBI Taxonomy" id="412755"/>
    <lineage>
        <taxon>unclassified sequences</taxon>
        <taxon>metagenomes</taxon>
        <taxon>ecological metagenomes</taxon>
    </lineage>
</organism>
<dbReference type="Gene3D" id="3.30.70.100">
    <property type="match status" value="1"/>
</dbReference>
<dbReference type="AlphaFoldDB" id="A0A0F8Z858"/>
<protein>
    <recommendedName>
        <fullName evidence="1">ABM domain-containing protein</fullName>
    </recommendedName>
</protein>
<dbReference type="PANTHER" id="PTHR37811:SF2">
    <property type="entry name" value="ABM DOMAIN-CONTAINING PROTEIN"/>
    <property type="match status" value="1"/>
</dbReference>
<evidence type="ECO:0000259" key="1">
    <source>
        <dbReference type="Pfam" id="PF03992"/>
    </source>
</evidence>
<dbReference type="PANTHER" id="PTHR37811">
    <property type="entry name" value="BLL5343 PROTEIN"/>
    <property type="match status" value="1"/>
</dbReference>
<dbReference type="InterPro" id="IPR052936">
    <property type="entry name" value="Jasmonate_Hydroxylase-like"/>
</dbReference>
<sequence length="135" mass="15040">MNTFHSHLTSQSSRPPPAATDLGVIYLGTSMSVIANTPKPPYFAVIFTSTRTEGDNGYGDMANRMVELAEQQSGFLGIESARENVGITVSYWADLDSIKNWKANSEHLEAQKTGRKSWYDSFKVRISKVERDYGI</sequence>
<dbReference type="Pfam" id="PF03992">
    <property type="entry name" value="ABM"/>
    <property type="match status" value="1"/>
</dbReference>
<reference evidence="2" key="1">
    <citation type="journal article" date="2015" name="Nature">
        <title>Complex archaea that bridge the gap between prokaryotes and eukaryotes.</title>
        <authorList>
            <person name="Spang A."/>
            <person name="Saw J.H."/>
            <person name="Jorgensen S.L."/>
            <person name="Zaremba-Niedzwiedzka K."/>
            <person name="Martijn J."/>
            <person name="Lind A.E."/>
            <person name="van Eijk R."/>
            <person name="Schleper C."/>
            <person name="Guy L."/>
            <person name="Ettema T.J."/>
        </authorList>
    </citation>
    <scope>NUCLEOTIDE SEQUENCE</scope>
</reference>
<dbReference type="EMBL" id="LAZR01049337">
    <property type="protein sequence ID" value="KKK89878.1"/>
    <property type="molecule type" value="Genomic_DNA"/>
</dbReference>
<gene>
    <name evidence="2" type="ORF">LCGC14_2728670</name>
</gene>
<evidence type="ECO:0000313" key="2">
    <source>
        <dbReference type="EMBL" id="KKK89878.1"/>
    </source>
</evidence>
<name>A0A0F8Z858_9ZZZZ</name>
<dbReference type="InterPro" id="IPR011008">
    <property type="entry name" value="Dimeric_a/b-barrel"/>
</dbReference>
<feature type="domain" description="ABM" evidence="1">
    <location>
        <begin position="42"/>
        <end position="112"/>
    </location>
</feature>
<dbReference type="InterPro" id="IPR007138">
    <property type="entry name" value="ABM_dom"/>
</dbReference>
<dbReference type="SUPFAM" id="SSF54909">
    <property type="entry name" value="Dimeric alpha+beta barrel"/>
    <property type="match status" value="1"/>
</dbReference>